<evidence type="ECO:0000256" key="1">
    <source>
        <dbReference type="SAM" id="MobiDB-lite"/>
    </source>
</evidence>
<dbReference type="Proteomes" id="UP000200980">
    <property type="component" value="Unassembled WGS sequence"/>
</dbReference>
<comment type="caution">
    <text evidence="2">The sequence shown here is derived from an EMBL/GenBank/DDBJ whole genome shotgun (WGS) entry which is preliminary data.</text>
</comment>
<dbReference type="STRING" id="1539051.AL01_06540"/>
<feature type="compositionally biased region" description="Acidic residues" evidence="1">
    <location>
        <begin position="137"/>
        <end position="154"/>
    </location>
</feature>
<evidence type="ECO:0000313" key="3">
    <source>
        <dbReference type="Proteomes" id="UP000200980"/>
    </source>
</evidence>
<protein>
    <submittedName>
        <fullName evidence="2">Uncharacterized protein</fullName>
    </submittedName>
</protein>
<feature type="region of interest" description="Disordered" evidence="1">
    <location>
        <begin position="1"/>
        <end position="23"/>
    </location>
</feature>
<evidence type="ECO:0000313" key="2">
    <source>
        <dbReference type="EMBL" id="OOL18439.1"/>
    </source>
</evidence>
<keyword evidence="3" id="KW-1185">Reference proteome</keyword>
<feature type="compositionally biased region" description="Basic and acidic residues" evidence="1">
    <location>
        <begin position="122"/>
        <end position="136"/>
    </location>
</feature>
<sequence>MRGGGSDQSTEEAAQAEAEATVKQADDGWVVRILDQSGASEGDDDVVEEVKGFLDLAHANAFARAYVRDSIERCRVPGAADRDVLQSWFAFGENAEVVDAGEEGWKSSTELDDFASNPATPMERDWRTLDPRRLVSDEELAGPPDENDQDEDDDAFVAEIIRHRQQER</sequence>
<dbReference type="AlphaFoldDB" id="A0A1S8GPV3"/>
<dbReference type="EMBL" id="JATM01000003">
    <property type="protein sequence ID" value="OOL18439.1"/>
    <property type="molecule type" value="Genomic_DNA"/>
</dbReference>
<name>A0A1S8GPV3_9PROT</name>
<proteinExistence type="predicted"/>
<accession>A0A1S8GPV3</accession>
<feature type="region of interest" description="Disordered" evidence="1">
    <location>
        <begin position="108"/>
        <end position="154"/>
    </location>
</feature>
<reference evidence="2 3" key="1">
    <citation type="journal article" date="2016" name="PLoS ONE">
        <title>Whole-Genome Sequence Analysis of Bombella intestini LMG 28161T, a Novel Acetic Acid Bacterium Isolated from the Crop of a Red-Tailed Bumble Bee, Bombus lapidarius.</title>
        <authorList>
            <person name="Li L."/>
            <person name="Illeghems K."/>
            <person name="Van Kerrebroeck S."/>
            <person name="Borremans W."/>
            <person name="Cleenwerck I."/>
            <person name="Smagghe G."/>
            <person name="De Vuyst L."/>
            <person name="Vandamme P."/>
        </authorList>
    </citation>
    <scope>NUCLEOTIDE SEQUENCE [LARGE SCALE GENOMIC DNA]</scope>
    <source>
        <strain evidence="2 3">R-52487</strain>
    </source>
</reference>
<organism evidence="2 3">
    <name type="scientific">Bombella intestini</name>
    <dbReference type="NCBI Taxonomy" id="1539051"/>
    <lineage>
        <taxon>Bacteria</taxon>
        <taxon>Pseudomonadati</taxon>
        <taxon>Pseudomonadota</taxon>
        <taxon>Alphaproteobacteria</taxon>
        <taxon>Acetobacterales</taxon>
        <taxon>Acetobacteraceae</taxon>
        <taxon>Bombella</taxon>
    </lineage>
</organism>
<gene>
    <name evidence="2" type="ORF">AL01_06540</name>
</gene>